<keyword evidence="2" id="KW-1185">Reference proteome</keyword>
<gene>
    <name evidence="1" type="ORF">RHMOL_Rhmol06G0119100</name>
</gene>
<dbReference type="Proteomes" id="UP001062846">
    <property type="component" value="Chromosome 6"/>
</dbReference>
<name>A0ACC0NBY7_RHOML</name>
<sequence length="131" mass="15199">MPLQLPQLQDVQICVVAVPENVLKLPKEGKDDLGHLVDPLGFVFKQASFEHSVVIFRHTKVDSSWCDLGVSMMSYYDEILIHKRHGTRMISWHISMDAVGLHKRKLILKMGYYMRVTWIKEMQPFAYLRAA</sequence>
<reference evidence="1" key="1">
    <citation type="submission" date="2022-02" db="EMBL/GenBank/DDBJ databases">
        <title>Plant Genome Project.</title>
        <authorList>
            <person name="Zhang R.-G."/>
        </authorList>
    </citation>
    <scope>NUCLEOTIDE SEQUENCE</scope>
    <source>
        <strain evidence="1">AT1</strain>
    </source>
</reference>
<evidence type="ECO:0000313" key="1">
    <source>
        <dbReference type="EMBL" id="KAI8550589.1"/>
    </source>
</evidence>
<organism evidence="1 2">
    <name type="scientific">Rhododendron molle</name>
    <name type="common">Chinese azalea</name>
    <name type="synonym">Azalea mollis</name>
    <dbReference type="NCBI Taxonomy" id="49168"/>
    <lineage>
        <taxon>Eukaryota</taxon>
        <taxon>Viridiplantae</taxon>
        <taxon>Streptophyta</taxon>
        <taxon>Embryophyta</taxon>
        <taxon>Tracheophyta</taxon>
        <taxon>Spermatophyta</taxon>
        <taxon>Magnoliopsida</taxon>
        <taxon>eudicotyledons</taxon>
        <taxon>Gunneridae</taxon>
        <taxon>Pentapetalae</taxon>
        <taxon>asterids</taxon>
        <taxon>Ericales</taxon>
        <taxon>Ericaceae</taxon>
        <taxon>Ericoideae</taxon>
        <taxon>Rhodoreae</taxon>
        <taxon>Rhododendron</taxon>
    </lineage>
</organism>
<protein>
    <submittedName>
        <fullName evidence="1">Uncharacterized protein</fullName>
    </submittedName>
</protein>
<accession>A0ACC0NBY7</accession>
<comment type="caution">
    <text evidence="1">The sequence shown here is derived from an EMBL/GenBank/DDBJ whole genome shotgun (WGS) entry which is preliminary data.</text>
</comment>
<proteinExistence type="predicted"/>
<dbReference type="EMBL" id="CM046393">
    <property type="protein sequence ID" value="KAI8550589.1"/>
    <property type="molecule type" value="Genomic_DNA"/>
</dbReference>
<evidence type="ECO:0000313" key="2">
    <source>
        <dbReference type="Proteomes" id="UP001062846"/>
    </source>
</evidence>